<feature type="transmembrane region" description="Helical" evidence="14">
    <location>
        <begin position="221"/>
        <end position="244"/>
    </location>
</feature>
<evidence type="ECO:0000313" key="15">
    <source>
        <dbReference type="EMBL" id="KAG2223868.1"/>
    </source>
</evidence>
<dbReference type="GO" id="GO:0008204">
    <property type="term" value="P:ergosterol metabolic process"/>
    <property type="evidence" value="ECO:0007669"/>
    <property type="project" value="TreeGrafter"/>
</dbReference>
<dbReference type="InterPro" id="IPR014371">
    <property type="entry name" value="Oat_ACAT_DAG_ARE"/>
</dbReference>
<feature type="active site" evidence="11">
    <location>
        <position position="466"/>
    </location>
</feature>
<keyword evidence="7 10" id="KW-0472">Membrane</keyword>
<reference evidence="15 16" key="1">
    <citation type="submission" date="2020-12" db="EMBL/GenBank/DDBJ databases">
        <title>Metabolic potential, ecology and presence of endohyphal bacteria is reflected in genomic diversity of Mucoromycotina.</title>
        <authorList>
            <person name="Muszewska A."/>
            <person name="Okrasinska A."/>
            <person name="Steczkiewicz K."/>
            <person name="Drgas O."/>
            <person name="Orlowska M."/>
            <person name="Perlinska-Lenart U."/>
            <person name="Aleksandrzak-Piekarczyk T."/>
            <person name="Szatraj K."/>
            <person name="Zielenkiewicz U."/>
            <person name="Pilsyk S."/>
            <person name="Malc E."/>
            <person name="Mieczkowski P."/>
            <person name="Kruszewska J.S."/>
            <person name="Biernat P."/>
            <person name="Pawlowska J."/>
        </authorList>
    </citation>
    <scope>NUCLEOTIDE SEQUENCE [LARGE SCALE GENOMIC DNA]</scope>
    <source>
        <strain evidence="15 16">CBS 142.35</strain>
    </source>
</reference>
<dbReference type="Proteomes" id="UP000646827">
    <property type="component" value="Unassembled WGS sequence"/>
</dbReference>
<evidence type="ECO:0000256" key="8">
    <source>
        <dbReference type="ARBA" id="ARBA00023315"/>
    </source>
</evidence>
<dbReference type="PIRSF" id="PIRSF000439">
    <property type="entry name" value="Oat_ACAT_DAG_ARE"/>
    <property type="match status" value="1"/>
</dbReference>
<dbReference type="InterPro" id="IPR004299">
    <property type="entry name" value="MBOAT_fam"/>
</dbReference>
<evidence type="ECO:0000256" key="5">
    <source>
        <dbReference type="ARBA" id="ARBA00022824"/>
    </source>
</evidence>
<comment type="caution">
    <text evidence="15">The sequence shown here is derived from an EMBL/GenBank/DDBJ whole genome shotgun (WGS) entry which is preliminary data.</text>
</comment>
<dbReference type="Pfam" id="PF03062">
    <property type="entry name" value="MBOAT"/>
    <property type="match status" value="1"/>
</dbReference>
<feature type="transmembrane region" description="Helical" evidence="14">
    <location>
        <begin position="197"/>
        <end position="215"/>
    </location>
</feature>
<feature type="transmembrane region" description="Helical" evidence="14">
    <location>
        <begin position="121"/>
        <end position="141"/>
    </location>
</feature>
<feature type="transmembrane region" description="Helical" evidence="14">
    <location>
        <begin position="452"/>
        <end position="472"/>
    </location>
</feature>
<proteinExistence type="inferred from homology"/>
<dbReference type="PANTHER" id="PTHR10408:SF9">
    <property type="entry name" value="STEROL O-ACYLTRANSFERASE 2-RELATED"/>
    <property type="match status" value="1"/>
</dbReference>
<evidence type="ECO:0000256" key="10">
    <source>
        <dbReference type="PIRNR" id="PIRNR000439"/>
    </source>
</evidence>
<keyword evidence="5 10" id="KW-0256">Endoplasmic reticulum</keyword>
<keyword evidence="3 10" id="KW-0808">Transferase</keyword>
<feature type="transmembrane region" description="Helical" evidence="14">
    <location>
        <begin position="161"/>
        <end position="185"/>
    </location>
</feature>
<keyword evidence="8 10" id="KW-0012">Acyltransferase</keyword>
<name>A0A8H7VPC4_9FUNG</name>
<evidence type="ECO:0000256" key="13">
    <source>
        <dbReference type="SAM" id="MobiDB-lite"/>
    </source>
</evidence>
<accession>A0A8H7VPC4</accession>
<dbReference type="EMBL" id="JAEPRB010000053">
    <property type="protein sequence ID" value="KAG2223868.1"/>
    <property type="molecule type" value="Genomic_DNA"/>
</dbReference>
<evidence type="ECO:0000256" key="12">
    <source>
        <dbReference type="SAM" id="Coils"/>
    </source>
</evidence>
<dbReference type="GO" id="GO:0034737">
    <property type="term" value="F:ergosterol O-acyltransferase activity"/>
    <property type="evidence" value="ECO:0007669"/>
    <property type="project" value="TreeGrafter"/>
</dbReference>
<feature type="compositionally biased region" description="Low complexity" evidence="13">
    <location>
        <begin position="32"/>
        <end position="45"/>
    </location>
</feature>
<dbReference type="OrthoDB" id="10039049at2759"/>
<keyword evidence="12" id="KW-0175">Coiled coil</keyword>
<dbReference type="PANTHER" id="PTHR10408">
    <property type="entry name" value="STEROL O-ACYLTRANSFERASE"/>
    <property type="match status" value="1"/>
</dbReference>
<evidence type="ECO:0000256" key="6">
    <source>
        <dbReference type="ARBA" id="ARBA00022989"/>
    </source>
</evidence>
<protein>
    <recommendedName>
        <fullName evidence="10">O-acyltransferase</fullName>
    </recommendedName>
</protein>
<evidence type="ECO:0000256" key="9">
    <source>
        <dbReference type="ARBA" id="ARBA00023568"/>
    </source>
</evidence>
<feature type="transmembrane region" description="Helical" evidence="14">
    <location>
        <begin position="479"/>
        <end position="497"/>
    </location>
</feature>
<feature type="transmembrane region" description="Helical" evidence="14">
    <location>
        <begin position="376"/>
        <end position="400"/>
    </location>
</feature>
<feature type="transmembrane region" description="Helical" evidence="14">
    <location>
        <begin position="509"/>
        <end position="527"/>
    </location>
</feature>
<keyword evidence="6 14" id="KW-1133">Transmembrane helix</keyword>
<evidence type="ECO:0000256" key="11">
    <source>
        <dbReference type="PIRSR" id="PIRSR000439-1"/>
    </source>
</evidence>
<evidence type="ECO:0000256" key="4">
    <source>
        <dbReference type="ARBA" id="ARBA00022692"/>
    </source>
</evidence>
<evidence type="ECO:0000256" key="1">
    <source>
        <dbReference type="ARBA" id="ARBA00004477"/>
    </source>
</evidence>
<sequence length="543" mass="63541">MSHSPTLFKSALLKSATGAQQETIKVTEESSGESSSLSSYTSEPSPHNNKENDSKCITEVTLLASRPAITKTQSTPPLPASSGKQSLTHQFHKHRKLLFKARMTKFDISNPETSSDTFRGFYTLFWIVMAIYIIQSAIRCYEQEGVILSLGFFRLFSKDGLTLLISDIIMVTTTITSVLFSKLLIRGVIPYEPVGALLQHVCQTVFLFLNIYWIFRRDWPWVQSGFFTLHTIVMMMKMHSYTSLNGELSIKYRRLKYLKEHVPKWIAEHKEENEKTSQKLEELEHEMSFLEDELVHGNTRFPDNVTLWNYLDYLLVPTLVYSLEYPRTERIRPWYVLEKSLATLGSFLLLYVTTERYILPKLYDSDMSDLRVIVELLFPFMINYLFIFYIIFECILNAFAELSRFADRNFYDDWWNSISYDEFARKWNKPVHQWLLRHVYAQSMEQYKLSKFNATFVTFLFSSCLHELVLVICTRRIRMYLFVMQMLQLPLIVLGQQAFIKKHSTTGNILWWLGMFIGLPLLAILYCREAFWSDAIFGVGDQT</sequence>
<comment type="function">
    <text evidence="9">Sterol O-acyltransferase that catalyzes the formation of stery esters.</text>
</comment>
<evidence type="ECO:0000256" key="3">
    <source>
        <dbReference type="ARBA" id="ARBA00022679"/>
    </source>
</evidence>
<feature type="region of interest" description="Disordered" evidence="13">
    <location>
        <begin position="1"/>
        <end position="54"/>
    </location>
</feature>
<evidence type="ECO:0000256" key="7">
    <source>
        <dbReference type="ARBA" id="ARBA00023136"/>
    </source>
</evidence>
<evidence type="ECO:0000313" key="16">
    <source>
        <dbReference type="Proteomes" id="UP000646827"/>
    </source>
</evidence>
<dbReference type="AlphaFoldDB" id="A0A8H7VPC4"/>
<dbReference type="GO" id="GO:0005789">
    <property type="term" value="C:endoplasmic reticulum membrane"/>
    <property type="evidence" value="ECO:0007669"/>
    <property type="project" value="UniProtKB-SubCell"/>
</dbReference>
<evidence type="ECO:0000256" key="2">
    <source>
        <dbReference type="ARBA" id="ARBA00009010"/>
    </source>
</evidence>
<comment type="similarity">
    <text evidence="2 10">Belongs to the membrane-bound acyltransferase family. Sterol o-acyltransferase subfamily.</text>
</comment>
<keyword evidence="4 14" id="KW-0812">Transmembrane</keyword>
<comment type="subcellular location">
    <subcellularLocation>
        <location evidence="1 10">Endoplasmic reticulum membrane</location>
        <topology evidence="1 10">Multi-pass membrane protein</topology>
    </subcellularLocation>
</comment>
<gene>
    <name evidence="15" type="ORF">INT45_012741</name>
</gene>
<keyword evidence="16" id="KW-1185">Reference proteome</keyword>
<evidence type="ECO:0000256" key="14">
    <source>
        <dbReference type="SAM" id="Phobius"/>
    </source>
</evidence>
<organism evidence="15 16">
    <name type="scientific">Circinella minor</name>
    <dbReference type="NCBI Taxonomy" id="1195481"/>
    <lineage>
        <taxon>Eukaryota</taxon>
        <taxon>Fungi</taxon>
        <taxon>Fungi incertae sedis</taxon>
        <taxon>Mucoromycota</taxon>
        <taxon>Mucoromycotina</taxon>
        <taxon>Mucoromycetes</taxon>
        <taxon>Mucorales</taxon>
        <taxon>Lichtheimiaceae</taxon>
        <taxon>Circinella</taxon>
    </lineage>
</organism>
<feature type="coiled-coil region" evidence="12">
    <location>
        <begin position="266"/>
        <end position="300"/>
    </location>
</feature>